<name>A0A8S1YM88_PAROT</name>
<evidence type="ECO:0000313" key="2">
    <source>
        <dbReference type="Proteomes" id="UP000683925"/>
    </source>
</evidence>
<protein>
    <submittedName>
        <fullName evidence="1">Uncharacterized protein</fullName>
    </submittedName>
</protein>
<dbReference type="AlphaFoldDB" id="A0A8S1YM88"/>
<gene>
    <name evidence="1" type="ORF">POCTA_138.1.T1970011</name>
</gene>
<sequence>MENNIDLSLIFQRQLIQPNTNTKIFGQTGSYFNFKTNQNYFFRLGYHFKLHQDQYYISYIRVDKPRNNNMVFQILRYNSSSLVEVWQNMKMIYNIERLKLLFDSSQQNITLEIIFFSLLNESS</sequence>
<reference evidence="1" key="1">
    <citation type="submission" date="2021-01" db="EMBL/GenBank/DDBJ databases">
        <authorList>
            <consortium name="Genoscope - CEA"/>
            <person name="William W."/>
        </authorList>
    </citation>
    <scope>NUCLEOTIDE SEQUENCE</scope>
</reference>
<dbReference type="Proteomes" id="UP000683925">
    <property type="component" value="Unassembled WGS sequence"/>
</dbReference>
<proteinExistence type="predicted"/>
<dbReference type="EMBL" id="CAJJDP010000201">
    <property type="protein sequence ID" value="CAD8214970.1"/>
    <property type="molecule type" value="Genomic_DNA"/>
</dbReference>
<keyword evidence="2" id="KW-1185">Reference proteome</keyword>
<evidence type="ECO:0000313" key="1">
    <source>
        <dbReference type="EMBL" id="CAD8214970.1"/>
    </source>
</evidence>
<comment type="caution">
    <text evidence="1">The sequence shown here is derived from an EMBL/GenBank/DDBJ whole genome shotgun (WGS) entry which is preliminary data.</text>
</comment>
<accession>A0A8S1YM88</accession>
<organism evidence="1 2">
    <name type="scientific">Paramecium octaurelia</name>
    <dbReference type="NCBI Taxonomy" id="43137"/>
    <lineage>
        <taxon>Eukaryota</taxon>
        <taxon>Sar</taxon>
        <taxon>Alveolata</taxon>
        <taxon>Ciliophora</taxon>
        <taxon>Intramacronucleata</taxon>
        <taxon>Oligohymenophorea</taxon>
        <taxon>Peniculida</taxon>
        <taxon>Parameciidae</taxon>
        <taxon>Paramecium</taxon>
    </lineage>
</organism>